<dbReference type="GO" id="GO:0000703">
    <property type="term" value="F:oxidized pyrimidine nucleobase lesion DNA N-glycosylase activity"/>
    <property type="evidence" value="ECO:0007669"/>
    <property type="project" value="TreeGrafter"/>
</dbReference>
<dbReference type="PANTHER" id="PTHR43286">
    <property type="entry name" value="ENDONUCLEASE III-LIKE PROTEIN 1"/>
    <property type="match status" value="1"/>
</dbReference>
<dbReference type="FunFam" id="1.10.340.30:FF:000001">
    <property type="entry name" value="Endonuclease III"/>
    <property type="match status" value="1"/>
</dbReference>
<evidence type="ECO:0000313" key="14">
    <source>
        <dbReference type="EMBL" id="KIX85679.1"/>
    </source>
</evidence>
<comment type="similarity">
    <text evidence="1 12">Belongs to the Nth/MutY family.</text>
</comment>
<evidence type="ECO:0000256" key="5">
    <source>
        <dbReference type="ARBA" id="ARBA00022801"/>
    </source>
</evidence>
<dbReference type="eggNOG" id="COG0177">
    <property type="taxonomic scope" value="Bacteria"/>
</dbReference>
<keyword evidence="6 12" id="KW-0408">Iron</keyword>
<keyword evidence="8 12" id="KW-0238">DNA-binding</keyword>
<dbReference type="AlphaFoldDB" id="A0A0D2GQQ4"/>
<dbReference type="STRING" id="1306947.J120_01990"/>
<evidence type="ECO:0000256" key="1">
    <source>
        <dbReference type="ARBA" id="ARBA00008343"/>
    </source>
</evidence>
<dbReference type="GO" id="GO:0003677">
    <property type="term" value="F:DNA binding"/>
    <property type="evidence" value="ECO:0007669"/>
    <property type="project" value="UniProtKB-UniRule"/>
</dbReference>
<comment type="catalytic activity">
    <reaction evidence="12">
        <text>2'-deoxyribonucleotide-(2'-deoxyribose 5'-phosphate)-2'-deoxyribonucleotide-DNA = a 3'-end 2'-deoxyribonucleotide-(2,3-dehydro-2,3-deoxyribose 5'-phosphate)-DNA + a 5'-end 5'-phospho-2'-deoxyribonucleoside-DNA + H(+)</text>
        <dbReference type="Rhea" id="RHEA:66592"/>
        <dbReference type="Rhea" id="RHEA-COMP:13180"/>
        <dbReference type="Rhea" id="RHEA-COMP:16897"/>
        <dbReference type="Rhea" id="RHEA-COMP:17067"/>
        <dbReference type="ChEBI" id="CHEBI:15378"/>
        <dbReference type="ChEBI" id="CHEBI:136412"/>
        <dbReference type="ChEBI" id="CHEBI:157695"/>
        <dbReference type="ChEBI" id="CHEBI:167181"/>
        <dbReference type="EC" id="4.2.99.18"/>
    </reaction>
</comment>
<dbReference type="Pfam" id="PF10576">
    <property type="entry name" value="EndIII_4Fe-2S"/>
    <property type="match status" value="1"/>
</dbReference>
<sequence>MKHSWASASTIIKAIKILRESTASMALPTSDAMEQEYGVKDPYQILISCLLSLRTRDKVSIPVSIELFKYARTPEQMVKLPLEEIAHIIKKVNLYYGKAQNILKISKILIEKYNGKVPADKDILLSLPGVGPKTANLVLGCAFDIPAICVDTHVHRISNRLGWVTSKKPEQTEEQLQKVVPIKYWIEINRMLVMWGQNICTPVNPKCSICPLSPLCPKIGVISHR</sequence>
<reference evidence="14 15" key="1">
    <citation type="journal article" date="2013" name="Proc. Natl. Acad. Sci. U.S.A.">
        <title>Candidate phylum TM6 genome recovered from a hospital sink biofilm provides genomic insights into this uncultivated phylum.</title>
        <authorList>
            <person name="McLean J.S."/>
            <person name="Lombardo M.J."/>
            <person name="Badger J.H."/>
            <person name="Edlund A."/>
            <person name="Novotny M."/>
            <person name="Yee-Greenbaum J."/>
            <person name="Vyahhi N."/>
            <person name="Hall A.P."/>
            <person name="Yang Y."/>
            <person name="Dupont C.L."/>
            <person name="Ziegler M.G."/>
            <person name="Chitsaz H."/>
            <person name="Allen A.E."/>
            <person name="Yooseph S."/>
            <person name="Tesler G."/>
            <person name="Pevzner P.A."/>
            <person name="Friedman R.M."/>
            <person name="Nealson K.H."/>
            <person name="Venter J.C."/>
            <person name="Lasken R.S."/>
        </authorList>
    </citation>
    <scope>NUCLEOTIDE SEQUENCE [LARGE SCALE GENOMIC DNA]</scope>
    <source>
        <strain evidence="14 15">TM6SC1</strain>
    </source>
</reference>
<evidence type="ECO:0000256" key="8">
    <source>
        <dbReference type="ARBA" id="ARBA00023125"/>
    </source>
</evidence>
<keyword evidence="2 12" id="KW-0004">4Fe-4S</keyword>
<dbReference type="Proteomes" id="UP000032214">
    <property type="component" value="Unassembled WGS sequence"/>
</dbReference>
<dbReference type="Gene3D" id="1.10.340.30">
    <property type="entry name" value="Hypothetical protein, domain 2"/>
    <property type="match status" value="1"/>
</dbReference>
<dbReference type="GO" id="GO:0046872">
    <property type="term" value="F:metal ion binding"/>
    <property type="evidence" value="ECO:0007669"/>
    <property type="project" value="UniProtKB-KW"/>
</dbReference>
<evidence type="ECO:0000256" key="6">
    <source>
        <dbReference type="ARBA" id="ARBA00023004"/>
    </source>
</evidence>
<dbReference type="Pfam" id="PF00633">
    <property type="entry name" value="HHH"/>
    <property type="match status" value="1"/>
</dbReference>
<keyword evidence="10 12" id="KW-0456">Lyase</keyword>
<dbReference type="InterPro" id="IPR003265">
    <property type="entry name" value="HhH-GPD_domain"/>
</dbReference>
<dbReference type="Pfam" id="PF00730">
    <property type="entry name" value="HhH-GPD"/>
    <property type="match status" value="1"/>
</dbReference>
<dbReference type="PROSITE" id="PS00764">
    <property type="entry name" value="ENDONUCLEASE_III_1"/>
    <property type="match status" value="1"/>
</dbReference>
<evidence type="ECO:0000256" key="12">
    <source>
        <dbReference type="HAMAP-Rule" id="MF_00942"/>
    </source>
</evidence>
<comment type="function">
    <text evidence="12">DNA repair enzyme that has both DNA N-glycosylase activity and AP-lyase activity. The DNA N-glycosylase activity releases various damaged pyrimidines from DNA by cleaving the N-glycosidic bond, leaving an AP (apurinic/apyrimidinic) site. The AP-lyase activity cleaves the phosphodiester bond 3' to the AP site by a beta-elimination, leaving a 3'-terminal unsaturated sugar and a product with a terminal 5'-phosphate.</text>
</comment>
<dbReference type="GO" id="GO:0006285">
    <property type="term" value="P:base-excision repair, AP site formation"/>
    <property type="evidence" value="ECO:0007669"/>
    <property type="project" value="TreeGrafter"/>
</dbReference>
<feature type="binding site" evidence="12">
    <location>
        <position position="207"/>
    </location>
    <ligand>
        <name>[4Fe-4S] cluster</name>
        <dbReference type="ChEBI" id="CHEBI:49883"/>
    </ligand>
</feature>
<evidence type="ECO:0000256" key="4">
    <source>
        <dbReference type="ARBA" id="ARBA00022763"/>
    </source>
</evidence>
<evidence type="ECO:0000256" key="9">
    <source>
        <dbReference type="ARBA" id="ARBA00023204"/>
    </source>
</evidence>
<dbReference type="InterPro" id="IPR004036">
    <property type="entry name" value="Endonuclease-III-like_CS2"/>
</dbReference>
<gene>
    <name evidence="12" type="primary">nth</name>
    <name evidence="14" type="ORF">J120_01990</name>
</gene>
<proteinExistence type="inferred from homology"/>
<dbReference type="InterPro" id="IPR011257">
    <property type="entry name" value="DNA_glycosylase"/>
</dbReference>
<dbReference type="SMART" id="SM00525">
    <property type="entry name" value="FES"/>
    <property type="match status" value="1"/>
</dbReference>
<dbReference type="Gene3D" id="1.10.1670.10">
    <property type="entry name" value="Helix-hairpin-Helix base-excision DNA repair enzymes (C-terminal)"/>
    <property type="match status" value="1"/>
</dbReference>
<dbReference type="EMBL" id="ARQD01000001">
    <property type="protein sequence ID" value="KIX85679.1"/>
    <property type="molecule type" value="Genomic_DNA"/>
</dbReference>
<dbReference type="HAMAP" id="MF_00942">
    <property type="entry name" value="Nth"/>
    <property type="match status" value="1"/>
</dbReference>
<protein>
    <recommendedName>
        <fullName evidence="12">Endonuclease III</fullName>
        <ecNumber evidence="12">4.2.99.18</ecNumber>
    </recommendedName>
    <alternativeName>
        <fullName evidence="12">DNA-(apurinic or apyrimidinic site) lyase</fullName>
    </alternativeName>
</protein>
<dbReference type="SUPFAM" id="SSF48150">
    <property type="entry name" value="DNA-glycosylase"/>
    <property type="match status" value="1"/>
</dbReference>
<feature type="binding site" evidence="12">
    <location>
        <position position="216"/>
    </location>
    <ligand>
        <name>[4Fe-4S] cluster</name>
        <dbReference type="ChEBI" id="CHEBI:49883"/>
    </ligand>
</feature>
<evidence type="ECO:0000259" key="13">
    <source>
        <dbReference type="SMART" id="SM00478"/>
    </source>
</evidence>
<keyword evidence="4 12" id="KW-0227">DNA damage</keyword>
<evidence type="ECO:0000256" key="11">
    <source>
        <dbReference type="ARBA" id="ARBA00023295"/>
    </source>
</evidence>
<keyword evidence="3 12" id="KW-0479">Metal-binding</keyword>
<feature type="binding site" evidence="12">
    <location>
        <position position="200"/>
    </location>
    <ligand>
        <name>[4Fe-4S] cluster</name>
        <dbReference type="ChEBI" id="CHEBI:49883"/>
    </ligand>
</feature>
<dbReference type="PROSITE" id="PS01155">
    <property type="entry name" value="ENDONUCLEASE_III_2"/>
    <property type="match status" value="1"/>
</dbReference>
<dbReference type="SMART" id="SM00478">
    <property type="entry name" value="ENDO3c"/>
    <property type="match status" value="1"/>
</dbReference>
<evidence type="ECO:0000313" key="15">
    <source>
        <dbReference type="Proteomes" id="UP000032214"/>
    </source>
</evidence>
<dbReference type="InterPro" id="IPR000445">
    <property type="entry name" value="HhH_motif"/>
</dbReference>
<evidence type="ECO:0000256" key="10">
    <source>
        <dbReference type="ARBA" id="ARBA00023239"/>
    </source>
</evidence>
<comment type="cofactor">
    <cofactor evidence="12">
        <name>[4Fe-4S] cluster</name>
        <dbReference type="ChEBI" id="CHEBI:49883"/>
    </cofactor>
    <text evidence="12">Binds 1 [4Fe-4S] cluster.</text>
</comment>
<dbReference type="PANTHER" id="PTHR43286:SF1">
    <property type="entry name" value="ENDONUCLEASE III-LIKE PROTEIN 1"/>
    <property type="match status" value="1"/>
</dbReference>
<comment type="caution">
    <text evidence="14">The sequence shown here is derived from an EMBL/GenBank/DDBJ whole genome shotgun (WGS) entry which is preliminary data.</text>
</comment>
<dbReference type="InterPro" id="IPR005759">
    <property type="entry name" value="Nth"/>
</dbReference>
<dbReference type="CDD" id="cd00056">
    <property type="entry name" value="ENDO3c"/>
    <property type="match status" value="1"/>
</dbReference>
<evidence type="ECO:0000256" key="3">
    <source>
        <dbReference type="ARBA" id="ARBA00022723"/>
    </source>
</evidence>
<feature type="domain" description="HhH-GPD" evidence="13">
    <location>
        <begin position="51"/>
        <end position="198"/>
    </location>
</feature>
<dbReference type="GO" id="GO:0006289">
    <property type="term" value="P:nucleotide-excision repair"/>
    <property type="evidence" value="ECO:0007669"/>
    <property type="project" value="TreeGrafter"/>
</dbReference>
<organism evidence="14 15">
    <name type="scientific">candidate division TM6 bacterium JCVI TM6SC1</name>
    <dbReference type="NCBI Taxonomy" id="1306947"/>
    <lineage>
        <taxon>Bacteria</taxon>
        <taxon>Candidatus Babelota</taxon>
        <taxon>Vermiphilus</taxon>
    </lineage>
</organism>
<dbReference type="GO" id="GO:0140078">
    <property type="term" value="F:class I DNA-(apurinic or apyrimidinic site) endonuclease activity"/>
    <property type="evidence" value="ECO:0007669"/>
    <property type="project" value="UniProtKB-EC"/>
</dbReference>
<name>A0A0D2GQQ4_9BACT</name>
<dbReference type="InterPro" id="IPR023170">
    <property type="entry name" value="HhH_base_excis_C"/>
</dbReference>
<keyword evidence="9 12" id="KW-0234">DNA repair</keyword>
<dbReference type="InterPro" id="IPR003651">
    <property type="entry name" value="Endonuclease3_FeS-loop_motif"/>
</dbReference>
<dbReference type="FunFam" id="1.10.1670.10:FF:000001">
    <property type="entry name" value="Endonuclease III"/>
    <property type="match status" value="1"/>
</dbReference>
<keyword evidence="7 12" id="KW-0411">Iron-sulfur</keyword>
<dbReference type="InterPro" id="IPR004035">
    <property type="entry name" value="Endouclease-III_FeS-bd_BS"/>
</dbReference>
<dbReference type="GO" id="GO:0051539">
    <property type="term" value="F:4 iron, 4 sulfur cluster binding"/>
    <property type="evidence" value="ECO:0007669"/>
    <property type="project" value="UniProtKB-UniRule"/>
</dbReference>
<feature type="binding site" evidence="12">
    <location>
        <position position="210"/>
    </location>
    <ligand>
        <name>[4Fe-4S] cluster</name>
        <dbReference type="ChEBI" id="CHEBI:49883"/>
    </ligand>
</feature>
<evidence type="ECO:0000256" key="2">
    <source>
        <dbReference type="ARBA" id="ARBA00022485"/>
    </source>
</evidence>
<keyword evidence="11 12" id="KW-0326">Glycosidase</keyword>
<dbReference type="PIRSF" id="PIRSF001435">
    <property type="entry name" value="Nth"/>
    <property type="match status" value="1"/>
</dbReference>
<keyword evidence="15" id="KW-1185">Reference proteome</keyword>
<keyword evidence="5 12" id="KW-0378">Hydrolase</keyword>
<dbReference type="EC" id="4.2.99.18" evidence="12"/>
<accession>A0A0D2GQQ4</accession>
<evidence type="ECO:0000256" key="7">
    <source>
        <dbReference type="ARBA" id="ARBA00023014"/>
    </source>
</evidence>